<feature type="transmembrane region" description="Helical" evidence="8">
    <location>
        <begin position="235"/>
        <end position="261"/>
    </location>
</feature>
<feature type="transmembrane region" description="Helical" evidence="8">
    <location>
        <begin position="111"/>
        <end position="135"/>
    </location>
</feature>
<keyword evidence="3" id="KW-1003">Cell membrane</keyword>
<evidence type="ECO:0000256" key="6">
    <source>
        <dbReference type="ARBA" id="ARBA00023136"/>
    </source>
</evidence>
<gene>
    <name evidence="9" type="primary">flhA_1</name>
    <name evidence="9" type="ORF">Mal4_45820</name>
</gene>
<dbReference type="EMBL" id="CP036275">
    <property type="protein sequence ID" value="QDU40226.1"/>
    <property type="molecule type" value="Genomic_DNA"/>
</dbReference>
<keyword evidence="9" id="KW-0282">Flagellum</keyword>
<dbReference type="Gene3D" id="3.40.30.60">
    <property type="entry name" value="FHIPEP family, domain 1"/>
    <property type="match status" value="1"/>
</dbReference>
<dbReference type="InterPro" id="IPR042196">
    <property type="entry name" value="FHIPEP_4"/>
</dbReference>
<dbReference type="PANTHER" id="PTHR30161">
    <property type="entry name" value="FLAGELLAR EXPORT PROTEIN, MEMBRANE FLHA SUBUNIT-RELATED"/>
    <property type="match status" value="1"/>
</dbReference>
<evidence type="ECO:0000256" key="5">
    <source>
        <dbReference type="ARBA" id="ARBA00022989"/>
    </source>
</evidence>
<dbReference type="Proteomes" id="UP000320496">
    <property type="component" value="Chromosome"/>
</dbReference>
<keyword evidence="9" id="KW-0966">Cell projection</keyword>
<dbReference type="Pfam" id="PF00771">
    <property type="entry name" value="FHIPEP"/>
    <property type="match status" value="1"/>
</dbReference>
<dbReference type="OrthoDB" id="9759185at2"/>
<protein>
    <submittedName>
        <fullName evidence="9">Flagellar biosynthesis protein FlhA</fullName>
    </submittedName>
</protein>
<keyword evidence="5 8" id="KW-1133">Transmembrane helix</keyword>
<name>A0A517ZCK3_9PLAN</name>
<keyword evidence="9" id="KW-0969">Cilium</keyword>
<evidence type="ECO:0000256" key="4">
    <source>
        <dbReference type="ARBA" id="ARBA00022692"/>
    </source>
</evidence>
<evidence type="ECO:0000256" key="3">
    <source>
        <dbReference type="ARBA" id="ARBA00022475"/>
    </source>
</evidence>
<feature type="transmembrane region" description="Helical" evidence="8">
    <location>
        <begin position="285"/>
        <end position="317"/>
    </location>
</feature>
<comment type="subcellular location">
    <subcellularLocation>
        <location evidence="1">Cell membrane</location>
        <topology evidence="1">Multi-pass membrane protein</topology>
    </subcellularLocation>
</comment>
<evidence type="ECO:0000313" key="10">
    <source>
        <dbReference type="Proteomes" id="UP000320496"/>
    </source>
</evidence>
<dbReference type="GO" id="GO:0005886">
    <property type="term" value="C:plasma membrane"/>
    <property type="evidence" value="ECO:0007669"/>
    <property type="project" value="UniProtKB-SubCell"/>
</dbReference>
<dbReference type="Gene3D" id="3.40.50.12790">
    <property type="entry name" value="FHIPEP family, domain 4"/>
    <property type="match status" value="1"/>
</dbReference>
<evidence type="ECO:0000313" key="9">
    <source>
        <dbReference type="EMBL" id="QDU40226.1"/>
    </source>
</evidence>
<accession>A0A517ZCK3</accession>
<dbReference type="InterPro" id="IPR042194">
    <property type="entry name" value="FHIPEP_1"/>
</dbReference>
<feature type="transmembrane region" description="Helical" evidence="8">
    <location>
        <begin position="45"/>
        <end position="64"/>
    </location>
</feature>
<keyword evidence="10" id="KW-1185">Reference proteome</keyword>
<feature type="transmembrane region" description="Helical" evidence="8">
    <location>
        <begin position="203"/>
        <end position="223"/>
    </location>
</feature>
<evidence type="ECO:0000256" key="8">
    <source>
        <dbReference type="SAM" id="Phobius"/>
    </source>
</evidence>
<reference evidence="9 10" key="1">
    <citation type="submission" date="2019-02" db="EMBL/GenBank/DDBJ databases">
        <title>Deep-cultivation of Planctomycetes and their phenomic and genomic characterization uncovers novel biology.</title>
        <authorList>
            <person name="Wiegand S."/>
            <person name="Jogler M."/>
            <person name="Boedeker C."/>
            <person name="Pinto D."/>
            <person name="Vollmers J."/>
            <person name="Rivas-Marin E."/>
            <person name="Kohn T."/>
            <person name="Peeters S.H."/>
            <person name="Heuer A."/>
            <person name="Rast P."/>
            <person name="Oberbeckmann S."/>
            <person name="Bunk B."/>
            <person name="Jeske O."/>
            <person name="Meyerdierks A."/>
            <person name="Storesund J.E."/>
            <person name="Kallscheuer N."/>
            <person name="Luecker S."/>
            <person name="Lage O.M."/>
            <person name="Pohl T."/>
            <person name="Merkel B.J."/>
            <person name="Hornburger P."/>
            <person name="Mueller R.-W."/>
            <person name="Bruemmer F."/>
            <person name="Labrenz M."/>
            <person name="Spormann A.M."/>
            <person name="Op den Camp H."/>
            <person name="Overmann J."/>
            <person name="Amann R."/>
            <person name="Jetten M.S.M."/>
            <person name="Mascher T."/>
            <person name="Medema M.H."/>
            <person name="Devos D.P."/>
            <person name="Kaster A.-K."/>
            <person name="Ovreas L."/>
            <person name="Rohde M."/>
            <person name="Galperin M.Y."/>
            <person name="Jogler C."/>
        </authorList>
    </citation>
    <scope>NUCLEOTIDE SEQUENCE [LARGE SCALE GENOMIC DNA]</scope>
    <source>
        <strain evidence="9 10">Mal4</strain>
    </source>
</reference>
<evidence type="ECO:0000256" key="1">
    <source>
        <dbReference type="ARBA" id="ARBA00004651"/>
    </source>
</evidence>
<keyword evidence="4 8" id="KW-0812">Transmembrane</keyword>
<dbReference type="PIRSF" id="PIRSF005419">
    <property type="entry name" value="FlhA"/>
    <property type="match status" value="1"/>
</dbReference>
<dbReference type="InterPro" id="IPR025505">
    <property type="entry name" value="FHIPEP_CS"/>
</dbReference>
<feature type="region of interest" description="Disordered" evidence="7">
    <location>
        <begin position="321"/>
        <end position="348"/>
    </location>
</feature>
<dbReference type="Gene3D" id="1.10.8.540">
    <property type="entry name" value="FHIPEP family, domain 3"/>
    <property type="match status" value="1"/>
</dbReference>
<dbReference type="GO" id="GO:0009306">
    <property type="term" value="P:protein secretion"/>
    <property type="evidence" value="ECO:0007669"/>
    <property type="project" value="InterPro"/>
</dbReference>
<evidence type="ECO:0000256" key="7">
    <source>
        <dbReference type="SAM" id="MobiDB-lite"/>
    </source>
</evidence>
<dbReference type="RefSeq" id="WP_145371378.1">
    <property type="nucleotide sequence ID" value="NZ_CP036275.1"/>
</dbReference>
<dbReference type="PROSITE" id="PS00994">
    <property type="entry name" value="FHIPEP"/>
    <property type="match status" value="1"/>
</dbReference>
<feature type="transmembrane region" description="Helical" evidence="8">
    <location>
        <begin position="70"/>
        <end position="90"/>
    </location>
</feature>
<dbReference type="PRINTS" id="PR00949">
    <property type="entry name" value="TYPE3IMAPROT"/>
</dbReference>
<comment type="similarity">
    <text evidence="2">Belongs to the FHIPEP (flagella/HR/invasion proteins export pore) family.</text>
</comment>
<dbReference type="InterPro" id="IPR001712">
    <property type="entry name" value="T3SS_FHIPEP"/>
</dbReference>
<organism evidence="9 10">
    <name type="scientific">Maioricimonas rarisocia</name>
    <dbReference type="NCBI Taxonomy" id="2528026"/>
    <lineage>
        <taxon>Bacteria</taxon>
        <taxon>Pseudomonadati</taxon>
        <taxon>Planctomycetota</taxon>
        <taxon>Planctomycetia</taxon>
        <taxon>Planctomycetales</taxon>
        <taxon>Planctomycetaceae</taxon>
        <taxon>Maioricimonas</taxon>
    </lineage>
</organism>
<dbReference type="GO" id="GO:0044780">
    <property type="term" value="P:bacterial-type flagellum assembly"/>
    <property type="evidence" value="ECO:0007669"/>
    <property type="project" value="TreeGrafter"/>
</dbReference>
<dbReference type="InterPro" id="IPR042193">
    <property type="entry name" value="FHIPEP_3"/>
</dbReference>
<dbReference type="AlphaFoldDB" id="A0A517ZCK3"/>
<feature type="transmembrane region" description="Helical" evidence="8">
    <location>
        <begin position="21"/>
        <end position="38"/>
    </location>
</feature>
<feature type="region of interest" description="Disordered" evidence="7">
    <location>
        <begin position="697"/>
        <end position="719"/>
    </location>
</feature>
<proteinExistence type="inferred from homology"/>
<dbReference type="KEGG" id="mri:Mal4_45820"/>
<sequence>MATEDSKQATANFAWLQHSETLLSVGLLGVLLVMIIPLPPFVLDLVLAVNLSVTILLLLVTFGAQRALELSVFPSLLLLLTLFRLALNVATTRRILLSADAGRIVTAFGEFVVGGDLVVGLVIFLILVVIQFVVITKGAGRISEVAARFTLDALPGKQMAIDAELGSGAINDTEARARRRELAAETEFYGAMDGASKFVRGDAIAGLAITAINLIGGIVIGLSRGLNFSESAYTYAILTVGDGLVSQIPALIIATTAGILVTKATSDESLGQEIGTQVLRNERPLWAGAAILGLLALVPGLPKLPFIGMSAGMLMMLSSRRKQLKKPAPQPENDGDGPSPSREPDDEQHLREFLLTDRANVEVGTRLVPLIHTKRQKGLAERITTLRREFSTDNGLWIPPIRVRSNLELRPEEYRILVAGRQVASGTLRLDHQLAILPENVDVNLPGEETTEPAFGLPAKWIPQSISRQAESLGATVVDPISVLITHLGEVLKQHGHELITRETLKQMLDHVKEFAPTVVEEVRSETVRMSTLHQVLVQLAEEHIPLSDMAYILESVVNHGPNCKTPEDLTDRVRGDLGTLVCERYRDAEGRLRIIALDPALEARLRESIREGHLALPPGPLEKLIANVGTMCQDSLRQGQPLAILSDRSLRRPLRRILQRAVPQLGFISYQEVPDELMIQPTGLVRLDQVYESTNAGGSGGTAVGPPGTLSQSRAAVA</sequence>
<dbReference type="PANTHER" id="PTHR30161:SF1">
    <property type="entry name" value="FLAGELLAR BIOSYNTHESIS PROTEIN FLHA-RELATED"/>
    <property type="match status" value="1"/>
</dbReference>
<evidence type="ECO:0000256" key="2">
    <source>
        <dbReference type="ARBA" id="ARBA00008835"/>
    </source>
</evidence>
<keyword evidence="6 8" id="KW-0472">Membrane</keyword>